<evidence type="ECO:0000256" key="3">
    <source>
        <dbReference type="ARBA" id="ARBA00022692"/>
    </source>
</evidence>
<feature type="transmembrane region" description="Helical" evidence="6">
    <location>
        <begin position="247"/>
        <end position="267"/>
    </location>
</feature>
<feature type="transmembrane region" description="Helical" evidence="6">
    <location>
        <begin position="279"/>
        <end position="304"/>
    </location>
</feature>
<feature type="transmembrane region" description="Helical" evidence="6">
    <location>
        <begin position="107"/>
        <end position="131"/>
    </location>
</feature>
<dbReference type="GO" id="GO:0005886">
    <property type="term" value="C:plasma membrane"/>
    <property type="evidence" value="ECO:0007669"/>
    <property type="project" value="UniProtKB-SubCell"/>
</dbReference>
<dbReference type="PANTHER" id="PTHR47089">
    <property type="entry name" value="ABC TRANSPORTER, PERMEASE PROTEIN"/>
    <property type="match status" value="1"/>
</dbReference>
<comment type="subcellular location">
    <subcellularLocation>
        <location evidence="1">Cell membrane</location>
        <topology evidence="1">Multi-pass membrane protein</topology>
    </subcellularLocation>
</comment>
<evidence type="ECO:0000313" key="8">
    <source>
        <dbReference type="Proteomes" id="UP000316968"/>
    </source>
</evidence>
<keyword evidence="8" id="KW-1185">Reference proteome</keyword>
<organism evidence="7 8">
    <name type="scientific">Saccharibacillus brassicae</name>
    <dbReference type="NCBI Taxonomy" id="2583377"/>
    <lineage>
        <taxon>Bacteria</taxon>
        <taxon>Bacillati</taxon>
        <taxon>Bacillota</taxon>
        <taxon>Bacilli</taxon>
        <taxon>Bacillales</taxon>
        <taxon>Paenibacillaceae</taxon>
        <taxon>Saccharibacillus</taxon>
    </lineage>
</organism>
<keyword evidence="4 6" id="KW-1133">Transmembrane helix</keyword>
<dbReference type="GO" id="GO:0022857">
    <property type="term" value="F:transmembrane transporter activity"/>
    <property type="evidence" value="ECO:0007669"/>
    <property type="project" value="InterPro"/>
</dbReference>
<evidence type="ECO:0000256" key="6">
    <source>
        <dbReference type="SAM" id="Phobius"/>
    </source>
</evidence>
<accession>A0A4Y6V1W8</accession>
<dbReference type="CDD" id="cd06580">
    <property type="entry name" value="TM_PBP1_transp_TpRbsC_like"/>
    <property type="match status" value="1"/>
</dbReference>
<dbReference type="Proteomes" id="UP000316968">
    <property type="component" value="Chromosome"/>
</dbReference>
<dbReference type="PANTHER" id="PTHR47089:SF1">
    <property type="entry name" value="GUANOSINE ABC TRANSPORTER PERMEASE PROTEIN NUPP"/>
    <property type="match status" value="1"/>
</dbReference>
<feature type="transmembrane region" description="Helical" evidence="6">
    <location>
        <begin position="324"/>
        <end position="346"/>
    </location>
</feature>
<sequence length="358" mass="38240">MNKFLKWFASDSVIVSLAAIVMGLLLGAVVMMIGGYNPITAYGALISRVFGDPYGFGEALREMTPLVLTGLAVAFAFRAGMFNIGAEGQVLMGMTGASLIGIKLTGLPALIHAPLAIIVGALFGGLWAALAGYIKAKRGVNEVITTIMLNWTALFLCNYLVRTFLLMPGNQRSVDIQPSASISIGWLSEMMGNARVHWGILLAMLASTFFYYFLWKTKQGFELRAVGSNPEAARYAGINVNKNIVKAMFISGVFAGLAGAFETLGVFHYQSVYSSLPGYGFNGIAVALLGMTHPFGVLAGAGLFGTLTYGSAGMSFDAGVPPEIIQIVIGSIIFFIAAQGIVRFILKPVYKRKKEKVL</sequence>
<keyword evidence="5 6" id="KW-0472">Membrane</keyword>
<evidence type="ECO:0000256" key="5">
    <source>
        <dbReference type="ARBA" id="ARBA00023136"/>
    </source>
</evidence>
<dbReference type="InterPro" id="IPR023606">
    <property type="entry name" value="CoA-Trfase_III_dom_1_sf"/>
</dbReference>
<proteinExistence type="predicted"/>
<reference evidence="7 8" key="1">
    <citation type="submission" date="2019-06" db="EMBL/GenBank/DDBJ databases">
        <title>Saccharibacillus brassicae sp. nov., an endophytic bacterium isolated from Chinese cabbage seeds (Brassica pekinensis).</title>
        <authorList>
            <person name="Jiang L."/>
            <person name="Lee J."/>
            <person name="Kim S.W."/>
        </authorList>
    </citation>
    <scope>NUCLEOTIDE SEQUENCE [LARGE SCALE GENOMIC DNA]</scope>
    <source>
        <strain evidence="8">KCTC 43072 / ATSA2</strain>
    </source>
</reference>
<evidence type="ECO:0000256" key="1">
    <source>
        <dbReference type="ARBA" id="ARBA00004651"/>
    </source>
</evidence>
<dbReference type="InterPro" id="IPR001851">
    <property type="entry name" value="ABC_transp_permease"/>
</dbReference>
<name>A0A4Y6V1W8_SACBS</name>
<dbReference type="OrthoDB" id="45037at2"/>
<evidence type="ECO:0000256" key="2">
    <source>
        <dbReference type="ARBA" id="ARBA00022475"/>
    </source>
</evidence>
<keyword evidence="3 6" id="KW-0812">Transmembrane</keyword>
<protein>
    <submittedName>
        <fullName evidence="7">ABC transporter permease</fullName>
    </submittedName>
</protein>
<keyword evidence="2" id="KW-1003">Cell membrane</keyword>
<dbReference type="Pfam" id="PF02653">
    <property type="entry name" value="BPD_transp_2"/>
    <property type="match status" value="1"/>
</dbReference>
<feature type="transmembrane region" description="Helical" evidence="6">
    <location>
        <begin position="196"/>
        <end position="214"/>
    </location>
</feature>
<feature type="transmembrane region" description="Helical" evidence="6">
    <location>
        <begin position="12"/>
        <end position="33"/>
    </location>
</feature>
<evidence type="ECO:0000313" key="7">
    <source>
        <dbReference type="EMBL" id="QDH22467.1"/>
    </source>
</evidence>
<dbReference type="RefSeq" id="WP_141449009.1">
    <property type="nucleotide sequence ID" value="NZ_CBCSAZ010000003.1"/>
</dbReference>
<dbReference type="AlphaFoldDB" id="A0A4Y6V1W8"/>
<gene>
    <name evidence="7" type="ORF">FFV09_17445</name>
</gene>
<feature type="transmembrane region" description="Helical" evidence="6">
    <location>
        <begin position="143"/>
        <end position="161"/>
    </location>
</feature>
<feature type="transmembrane region" description="Helical" evidence="6">
    <location>
        <begin position="66"/>
        <end position="86"/>
    </location>
</feature>
<dbReference type="KEGG" id="saca:FFV09_17445"/>
<dbReference type="SUPFAM" id="SSF89796">
    <property type="entry name" value="CoA-transferase family III (CaiB/BaiF)"/>
    <property type="match status" value="1"/>
</dbReference>
<evidence type="ECO:0000256" key="4">
    <source>
        <dbReference type="ARBA" id="ARBA00022989"/>
    </source>
</evidence>
<dbReference type="EMBL" id="CP041217">
    <property type="protein sequence ID" value="QDH22467.1"/>
    <property type="molecule type" value="Genomic_DNA"/>
</dbReference>